<dbReference type="PANTHER" id="PTHR43048:SF3">
    <property type="entry name" value="METHYLMALONYL-COA EPIMERASE, MITOCHONDRIAL"/>
    <property type="match status" value="1"/>
</dbReference>
<dbReference type="InterPro" id="IPR037523">
    <property type="entry name" value="VOC_core"/>
</dbReference>
<dbReference type="Gene3D" id="3.10.180.10">
    <property type="entry name" value="2,3-Dihydroxybiphenyl 1,2-Dioxygenase, domain 1"/>
    <property type="match status" value="1"/>
</dbReference>
<dbReference type="PANTHER" id="PTHR43048">
    <property type="entry name" value="METHYLMALONYL-COA EPIMERASE"/>
    <property type="match status" value="1"/>
</dbReference>
<dbReference type="InterPro" id="IPR029068">
    <property type="entry name" value="Glyas_Bleomycin-R_OHBP_Dase"/>
</dbReference>
<dbReference type="GO" id="GO:0016829">
    <property type="term" value="F:lyase activity"/>
    <property type="evidence" value="ECO:0007669"/>
    <property type="project" value="UniProtKB-KW"/>
</dbReference>
<dbReference type="InterPro" id="IPR004360">
    <property type="entry name" value="Glyas_Fos-R_dOase_dom"/>
</dbReference>
<keyword evidence="3" id="KW-0456">Lyase</keyword>
<dbReference type="EMBL" id="JACHMB010000001">
    <property type="protein sequence ID" value="MBB5781552.1"/>
    <property type="molecule type" value="Genomic_DNA"/>
</dbReference>
<keyword evidence="4" id="KW-1185">Reference proteome</keyword>
<feature type="domain" description="VOC" evidence="2">
    <location>
        <begin position="6"/>
        <end position="125"/>
    </location>
</feature>
<gene>
    <name evidence="3" type="ORF">HD596_008308</name>
</gene>
<dbReference type="GO" id="GO:0046491">
    <property type="term" value="P:L-methylmalonyl-CoA metabolic process"/>
    <property type="evidence" value="ECO:0007669"/>
    <property type="project" value="TreeGrafter"/>
</dbReference>
<protein>
    <submittedName>
        <fullName evidence="3">Putative enzyme related to lactoylglutathione lyase</fullName>
    </submittedName>
</protein>
<accession>A0A7W9GD41</accession>
<reference evidence="3 4" key="1">
    <citation type="submission" date="2020-08" db="EMBL/GenBank/DDBJ databases">
        <title>Sequencing the genomes of 1000 actinobacteria strains.</title>
        <authorList>
            <person name="Klenk H.-P."/>
        </authorList>
    </citation>
    <scope>NUCLEOTIDE SEQUENCE [LARGE SCALE GENOMIC DNA]</scope>
    <source>
        <strain evidence="3 4">DSM 45507</strain>
    </source>
</reference>
<dbReference type="GO" id="GO:0046872">
    <property type="term" value="F:metal ion binding"/>
    <property type="evidence" value="ECO:0007669"/>
    <property type="project" value="UniProtKB-KW"/>
</dbReference>
<dbReference type="InterPro" id="IPR051785">
    <property type="entry name" value="MMCE/EMCE_epimerase"/>
</dbReference>
<dbReference type="GO" id="GO:0004493">
    <property type="term" value="F:methylmalonyl-CoA epimerase activity"/>
    <property type="evidence" value="ECO:0007669"/>
    <property type="project" value="TreeGrafter"/>
</dbReference>
<evidence type="ECO:0000259" key="2">
    <source>
        <dbReference type="PROSITE" id="PS51819"/>
    </source>
</evidence>
<name>A0A7W9GD41_9ACTN</name>
<keyword evidence="1" id="KW-0479">Metal-binding</keyword>
<dbReference type="RefSeq" id="WP_185074833.1">
    <property type="nucleotide sequence ID" value="NZ_JACHMB010000001.1"/>
</dbReference>
<evidence type="ECO:0000313" key="3">
    <source>
        <dbReference type="EMBL" id="MBB5781552.1"/>
    </source>
</evidence>
<dbReference type="SUPFAM" id="SSF54593">
    <property type="entry name" value="Glyoxalase/Bleomycin resistance protein/Dihydroxybiphenyl dioxygenase"/>
    <property type="match status" value="1"/>
</dbReference>
<proteinExistence type="predicted"/>
<evidence type="ECO:0000313" key="4">
    <source>
        <dbReference type="Proteomes" id="UP000579153"/>
    </source>
</evidence>
<organism evidence="3 4">
    <name type="scientific">Nonomuraea jabiensis</name>
    <dbReference type="NCBI Taxonomy" id="882448"/>
    <lineage>
        <taxon>Bacteria</taxon>
        <taxon>Bacillati</taxon>
        <taxon>Actinomycetota</taxon>
        <taxon>Actinomycetes</taxon>
        <taxon>Streptosporangiales</taxon>
        <taxon>Streptosporangiaceae</taxon>
        <taxon>Nonomuraea</taxon>
    </lineage>
</organism>
<dbReference type="PROSITE" id="PS51819">
    <property type="entry name" value="VOC"/>
    <property type="match status" value="1"/>
</dbReference>
<dbReference type="Proteomes" id="UP000579153">
    <property type="component" value="Unassembled WGS sequence"/>
</dbReference>
<sequence>MAHGRRFAFTKLLVGDLEAEVAFYSAVLGLVIKHRVSAGEGAEVILCATGHEEPSLVLLHRPHQARPEPGEAVLGFVVEDVEHAVRAAEGAGGVVRVAPKAVPQAGVTVAQVEDPDGHLVELLQHQ</sequence>
<dbReference type="AlphaFoldDB" id="A0A7W9GD41"/>
<dbReference type="Pfam" id="PF00903">
    <property type="entry name" value="Glyoxalase"/>
    <property type="match status" value="1"/>
</dbReference>
<comment type="caution">
    <text evidence="3">The sequence shown here is derived from an EMBL/GenBank/DDBJ whole genome shotgun (WGS) entry which is preliminary data.</text>
</comment>
<evidence type="ECO:0000256" key="1">
    <source>
        <dbReference type="ARBA" id="ARBA00022723"/>
    </source>
</evidence>